<dbReference type="SMART" id="SM00149">
    <property type="entry name" value="PLCYc"/>
    <property type="match status" value="1"/>
</dbReference>
<dbReference type="HOGENOM" id="CLU_002738_0_1_1"/>
<evidence type="ECO:0000313" key="10">
    <source>
        <dbReference type="Ensembl" id="ENSPMAP00000010721.1"/>
    </source>
</evidence>
<dbReference type="GeneTree" id="ENSGT00940000155660"/>
<dbReference type="CDD" id="cd13364">
    <property type="entry name" value="PH_PLC_eta"/>
    <property type="match status" value="1"/>
</dbReference>
<dbReference type="InterPro" id="IPR000008">
    <property type="entry name" value="C2_dom"/>
</dbReference>
<dbReference type="Pfam" id="PF00387">
    <property type="entry name" value="PI-PLC-Y"/>
    <property type="match status" value="1"/>
</dbReference>
<evidence type="ECO:0000256" key="1">
    <source>
        <dbReference type="ARBA" id="ARBA00004496"/>
    </source>
</evidence>
<evidence type="ECO:0000256" key="2">
    <source>
        <dbReference type="ARBA" id="ARBA00022490"/>
    </source>
</evidence>
<dbReference type="Gene3D" id="1.10.238.10">
    <property type="entry name" value="EF-hand"/>
    <property type="match status" value="1"/>
</dbReference>
<dbReference type="InterPro" id="IPR017946">
    <property type="entry name" value="PLC-like_Pdiesterase_TIM-brl"/>
</dbReference>
<dbReference type="AlphaFoldDB" id="S4RZT0"/>
<dbReference type="PROSITE" id="PS50003">
    <property type="entry name" value="PH_DOMAIN"/>
    <property type="match status" value="1"/>
</dbReference>
<dbReference type="InterPro" id="IPR035892">
    <property type="entry name" value="C2_domain_sf"/>
</dbReference>
<dbReference type="CDD" id="cd08597">
    <property type="entry name" value="PI-PLCc_PRIP_metazoa"/>
    <property type="match status" value="1"/>
</dbReference>
<evidence type="ECO:0000256" key="4">
    <source>
        <dbReference type="ARBA" id="ARBA00023224"/>
    </source>
</evidence>
<protein>
    <recommendedName>
        <fullName evidence="5">Phosphoinositide phospholipase C</fullName>
        <ecNumber evidence="5">3.1.4.11</ecNumber>
    </recommendedName>
</protein>
<evidence type="ECO:0000259" key="9">
    <source>
        <dbReference type="PROSITE" id="PS50008"/>
    </source>
</evidence>
<dbReference type="Gene3D" id="3.20.20.190">
    <property type="entry name" value="Phosphatidylinositol (PI) phosphodiesterase"/>
    <property type="match status" value="1"/>
</dbReference>
<feature type="domain" description="PH" evidence="7">
    <location>
        <begin position="38"/>
        <end position="148"/>
    </location>
</feature>
<comment type="subcellular location">
    <subcellularLocation>
        <location evidence="1">Cytoplasm</location>
    </subcellularLocation>
</comment>
<dbReference type="SUPFAM" id="SSF50729">
    <property type="entry name" value="PH domain-like"/>
    <property type="match status" value="1"/>
</dbReference>
<dbReference type="PANTHER" id="PTHR10336">
    <property type="entry name" value="PHOSPHOINOSITIDE-SPECIFIC PHOSPHOLIPASE C FAMILY PROTEIN"/>
    <property type="match status" value="1"/>
</dbReference>
<dbReference type="GO" id="GO:0046488">
    <property type="term" value="P:phosphatidylinositol metabolic process"/>
    <property type="evidence" value="ECO:0007669"/>
    <property type="project" value="TreeGrafter"/>
</dbReference>
<keyword evidence="5" id="KW-0443">Lipid metabolism</keyword>
<dbReference type="STRING" id="7757.ENSPMAP00000010721"/>
<dbReference type="CDD" id="cd16206">
    <property type="entry name" value="EFh_PRIP"/>
    <property type="match status" value="1"/>
</dbReference>
<feature type="region of interest" description="Disordered" evidence="6">
    <location>
        <begin position="1"/>
        <end position="26"/>
    </location>
</feature>
<sequence>CPVRLQDSTRQKRERKKTVSFGSMPTDRRVSSASDCINLMLEGCELRKIRPNSRVYQRYFLLESDLQWLRWEPSKKDSERARLEIVAIREVRVGKNTETFRNHGFAEHISADCAFSIIYGEGYESLDLVASAPDIANAWVTGLRYLLSFGSHSLDMLESSHNSLRHCWLLPLFTRADGGGKGCLPAEVACQLLQGLNPALKGIAIRLKLKELQKSRVSPIDGISFPEFVDMYHELCTRAEIYFLLVQFSSSKEYLDSRDLTMFLEAEQGMTDITEQMCLDIIRRYEPSTEGQERGFLGIDGFTGYLISAECDLFDPAHRRVCQDMSQPISHYYINSSHNTYLIEDQFRGPCDVSGYVRALRMGCRCVEMDVWDGPDGEPIVYNGHTMTLPITFHSALEAINKYAFVASEYPLIICLENHNCIMQQKVLVQHIKKVLGDKLYIKPVDINESYLPSPESLKLKIILKGKKLPFEEPGPEGEVTDEDEASEIAQRTEMSQDIFLQPDEIDVKKQKLCPELSDLITLCKSVRFRDFDSSQQCQKYWEMCSFTEALASRFSNEFSEDFVNHNKRFLSRIFPSPMRIDSSNLNPQDFWNCGCQVVGMNYQTPGLMMDLNVGWFRQNGGCGYVLRPSVMRDEVSYFSANVRDGLPGISPQLLHIKVISGQHLPKPRGSGSKGDVVDPYVYVEVHGIPADCAEQRTKTIGQNGGSPVFDESFVFQVNLPELAIVRFVVLDDDYIGDEFIGQYTIPFECLQPGYRHVPLHALTGECIEHANLFLHVAITNRRGGGKAQKRGLSVRKGKKTREYAAMRLLGVRAPDEVFRMAAQPLHEATDLRENMQNAVMSFKEVCGLPPAACLKQCMLGMCARLLSSDASACMVLQQREGYPALESPSPLPESLKKLVQAFNMMVNETKNLIESSESLYNKIIHCQKAGLELHEDLPNAGAKDGLKGRKLSKALESFAWNITVLK</sequence>
<keyword evidence="5" id="KW-0378">Hydrolase</keyword>
<dbReference type="InterPro" id="IPR000909">
    <property type="entry name" value="PLipase_C_PInositol-sp_X_dom"/>
</dbReference>
<feature type="domain" description="PI-PLC Y-box" evidence="9">
    <location>
        <begin position="517"/>
        <end position="633"/>
    </location>
</feature>
<dbReference type="Pfam" id="PF00388">
    <property type="entry name" value="PI-PLC-X"/>
    <property type="match status" value="1"/>
</dbReference>
<keyword evidence="2" id="KW-0963">Cytoplasm</keyword>
<organism evidence="10">
    <name type="scientific">Petromyzon marinus</name>
    <name type="common">Sea lamprey</name>
    <dbReference type="NCBI Taxonomy" id="7757"/>
    <lineage>
        <taxon>Eukaryota</taxon>
        <taxon>Metazoa</taxon>
        <taxon>Chordata</taxon>
        <taxon>Craniata</taxon>
        <taxon>Vertebrata</taxon>
        <taxon>Cyclostomata</taxon>
        <taxon>Hyperoartia</taxon>
        <taxon>Petromyzontiformes</taxon>
        <taxon>Petromyzontidae</taxon>
        <taxon>Petromyzon</taxon>
    </lineage>
</organism>
<evidence type="ECO:0000256" key="6">
    <source>
        <dbReference type="SAM" id="MobiDB-lite"/>
    </source>
</evidence>
<dbReference type="SUPFAM" id="SSF51695">
    <property type="entry name" value="PLC-like phosphodiesterases"/>
    <property type="match status" value="1"/>
</dbReference>
<dbReference type="PROSITE" id="PS50008">
    <property type="entry name" value="PIPLC_Y_DOMAIN"/>
    <property type="match status" value="1"/>
</dbReference>
<comment type="catalytic activity">
    <reaction evidence="5">
        <text>a 1,2-diacyl-sn-glycero-3-phospho-(1D-myo-inositol-4,5-bisphosphate) + H2O = 1D-myo-inositol 1,4,5-trisphosphate + a 1,2-diacyl-sn-glycerol + H(+)</text>
        <dbReference type="Rhea" id="RHEA:33179"/>
        <dbReference type="ChEBI" id="CHEBI:15377"/>
        <dbReference type="ChEBI" id="CHEBI:15378"/>
        <dbReference type="ChEBI" id="CHEBI:17815"/>
        <dbReference type="ChEBI" id="CHEBI:58456"/>
        <dbReference type="ChEBI" id="CHEBI:203600"/>
        <dbReference type="EC" id="3.1.4.11"/>
    </reaction>
</comment>
<dbReference type="PROSITE" id="PS50007">
    <property type="entry name" value="PIPLC_X_DOMAIN"/>
    <property type="match status" value="1"/>
</dbReference>
<dbReference type="GO" id="GO:0048015">
    <property type="term" value="P:phosphatidylinositol-mediated signaling"/>
    <property type="evidence" value="ECO:0007669"/>
    <property type="project" value="TreeGrafter"/>
</dbReference>
<dbReference type="FunFam" id="2.60.40.150:FF:000017">
    <property type="entry name" value="Phosphoinositide phospholipase C"/>
    <property type="match status" value="1"/>
</dbReference>
<dbReference type="GO" id="GO:0007214">
    <property type="term" value="P:gamma-aminobutyric acid signaling pathway"/>
    <property type="evidence" value="ECO:0007669"/>
    <property type="project" value="TreeGrafter"/>
</dbReference>
<evidence type="ECO:0000259" key="7">
    <source>
        <dbReference type="PROSITE" id="PS50003"/>
    </source>
</evidence>
<dbReference type="InterPro" id="IPR011993">
    <property type="entry name" value="PH-like_dom_sf"/>
</dbReference>
<dbReference type="FunFam" id="1.10.238.10:FF:000005">
    <property type="entry name" value="Phosphoinositide phospholipase C"/>
    <property type="match status" value="1"/>
</dbReference>
<dbReference type="GO" id="GO:0004435">
    <property type="term" value="F:phosphatidylinositol-4,5-bisphosphate phospholipase C activity"/>
    <property type="evidence" value="ECO:0007669"/>
    <property type="project" value="UniProtKB-EC"/>
</dbReference>
<evidence type="ECO:0000256" key="3">
    <source>
        <dbReference type="ARBA" id="ARBA00022553"/>
    </source>
</evidence>
<dbReference type="Pfam" id="PF16457">
    <property type="entry name" value="PH_12"/>
    <property type="match status" value="1"/>
</dbReference>
<dbReference type="PRINTS" id="PR00390">
    <property type="entry name" value="PHPHLIPASEC"/>
</dbReference>
<dbReference type="SMART" id="SM00148">
    <property type="entry name" value="PLCXc"/>
    <property type="match status" value="1"/>
</dbReference>
<keyword evidence="4" id="KW-0807">Transducer</keyword>
<accession>S4RZT0</accession>
<dbReference type="Gene3D" id="2.30.29.30">
    <property type="entry name" value="Pleckstrin-homology domain (PH domain)/Phosphotyrosine-binding domain (PTB)"/>
    <property type="match status" value="1"/>
</dbReference>
<dbReference type="InterPro" id="IPR015359">
    <property type="entry name" value="PLC_EF-hand-like"/>
</dbReference>
<evidence type="ECO:0000259" key="8">
    <source>
        <dbReference type="PROSITE" id="PS50004"/>
    </source>
</evidence>
<proteinExistence type="predicted"/>
<dbReference type="Ensembl" id="ENSPMAT00000010767.1">
    <property type="protein sequence ID" value="ENSPMAP00000010721.1"/>
    <property type="gene ID" value="ENSPMAG00000009753.1"/>
</dbReference>
<dbReference type="Pfam" id="PF00168">
    <property type="entry name" value="C2"/>
    <property type="match status" value="1"/>
</dbReference>
<dbReference type="CDD" id="cd00275">
    <property type="entry name" value="C2_PLC_like"/>
    <property type="match status" value="1"/>
</dbReference>
<dbReference type="SUPFAM" id="SSF47473">
    <property type="entry name" value="EF-hand"/>
    <property type="match status" value="1"/>
</dbReference>
<reference evidence="10" key="1">
    <citation type="submission" date="2025-08" db="UniProtKB">
        <authorList>
            <consortium name="Ensembl"/>
        </authorList>
    </citation>
    <scope>IDENTIFICATION</scope>
</reference>
<evidence type="ECO:0000256" key="5">
    <source>
        <dbReference type="RuleBase" id="RU361133"/>
    </source>
</evidence>
<dbReference type="GO" id="GO:0016042">
    <property type="term" value="P:lipid catabolic process"/>
    <property type="evidence" value="ECO:0007669"/>
    <property type="project" value="UniProtKB-KW"/>
</dbReference>
<dbReference type="FunFam" id="3.20.20.190:FF:000001">
    <property type="entry name" value="Phosphoinositide phospholipase C"/>
    <property type="match status" value="1"/>
</dbReference>
<dbReference type="Pfam" id="PF09279">
    <property type="entry name" value="EF-hand_like"/>
    <property type="match status" value="1"/>
</dbReference>
<dbReference type="GO" id="GO:0005737">
    <property type="term" value="C:cytoplasm"/>
    <property type="evidence" value="ECO:0007669"/>
    <property type="project" value="UniProtKB-SubCell"/>
</dbReference>
<dbReference type="PANTHER" id="PTHR10336:SF196">
    <property type="entry name" value="PHOSPHOINOSITIDE PHOSPHOLIPASE C"/>
    <property type="match status" value="1"/>
</dbReference>
<dbReference type="InterPro" id="IPR001192">
    <property type="entry name" value="PI-PLC_fam"/>
</dbReference>
<dbReference type="SMART" id="SM00239">
    <property type="entry name" value="C2"/>
    <property type="match status" value="1"/>
</dbReference>
<dbReference type="PROSITE" id="PS50004">
    <property type="entry name" value="C2"/>
    <property type="match status" value="1"/>
</dbReference>
<keyword evidence="5" id="KW-0442">Lipid degradation</keyword>
<reference evidence="10" key="2">
    <citation type="submission" date="2025-09" db="UniProtKB">
        <authorList>
            <consortium name="Ensembl"/>
        </authorList>
    </citation>
    <scope>IDENTIFICATION</scope>
</reference>
<dbReference type="EC" id="3.1.4.11" evidence="5"/>
<feature type="domain" description="C2" evidence="8">
    <location>
        <begin position="633"/>
        <end position="762"/>
    </location>
</feature>
<dbReference type="InterPro" id="IPR001711">
    <property type="entry name" value="PLipase_C_Pinositol-sp_Y"/>
</dbReference>
<dbReference type="InterPro" id="IPR011992">
    <property type="entry name" value="EF-hand-dom_pair"/>
</dbReference>
<dbReference type="GO" id="GO:0051209">
    <property type="term" value="P:release of sequestered calcium ion into cytosol"/>
    <property type="evidence" value="ECO:0007669"/>
    <property type="project" value="TreeGrafter"/>
</dbReference>
<dbReference type="InterPro" id="IPR001849">
    <property type="entry name" value="PH_domain"/>
</dbReference>
<dbReference type="Gene3D" id="2.60.40.150">
    <property type="entry name" value="C2 domain"/>
    <property type="match status" value="1"/>
</dbReference>
<dbReference type="SUPFAM" id="SSF49562">
    <property type="entry name" value="C2 domain (Calcium/lipid-binding domain, CaLB)"/>
    <property type="match status" value="1"/>
</dbReference>
<keyword evidence="3" id="KW-0597">Phosphoprotein</keyword>
<dbReference type="GO" id="GO:0032228">
    <property type="term" value="P:regulation of synaptic transmission, GABAergic"/>
    <property type="evidence" value="ECO:0007669"/>
    <property type="project" value="TreeGrafter"/>
</dbReference>
<name>S4RZT0_PETMA</name>
<dbReference type="FunFam" id="2.30.29.30:FF:000025">
    <property type="entry name" value="Phosphoinositide phospholipase C"/>
    <property type="match status" value="1"/>
</dbReference>
<dbReference type="OMA" id="MRTSWIS"/>